<evidence type="ECO:0000313" key="1">
    <source>
        <dbReference type="EMBL" id="CUG92970.1"/>
    </source>
</evidence>
<dbReference type="Proteomes" id="UP000051952">
    <property type="component" value="Unassembled WGS sequence"/>
</dbReference>
<keyword evidence="2" id="KW-1185">Reference proteome</keyword>
<proteinExistence type="predicted"/>
<accession>A0A0S4JRZ2</accession>
<evidence type="ECO:0000313" key="2">
    <source>
        <dbReference type="Proteomes" id="UP000051952"/>
    </source>
</evidence>
<dbReference type="AlphaFoldDB" id="A0A0S4JRZ2"/>
<dbReference type="EMBL" id="CYKH01002099">
    <property type="protein sequence ID" value="CUG92970.1"/>
    <property type="molecule type" value="Genomic_DNA"/>
</dbReference>
<name>A0A0S4JRZ2_BODSA</name>
<reference evidence="2" key="1">
    <citation type="submission" date="2015-09" db="EMBL/GenBank/DDBJ databases">
        <authorList>
            <consortium name="Pathogen Informatics"/>
        </authorList>
    </citation>
    <scope>NUCLEOTIDE SEQUENCE [LARGE SCALE GENOMIC DNA]</scope>
    <source>
        <strain evidence="2">Lake Konstanz</strain>
    </source>
</reference>
<dbReference type="VEuPathDB" id="TriTrypDB:BSAL_40080"/>
<organism evidence="1 2">
    <name type="scientific">Bodo saltans</name>
    <name type="common">Flagellated protozoan</name>
    <dbReference type="NCBI Taxonomy" id="75058"/>
    <lineage>
        <taxon>Eukaryota</taxon>
        <taxon>Discoba</taxon>
        <taxon>Euglenozoa</taxon>
        <taxon>Kinetoplastea</taxon>
        <taxon>Metakinetoplastina</taxon>
        <taxon>Eubodonida</taxon>
        <taxon>Bodonidae</taxon>
        <taxon>Bodo</taxon>
    </lineage>
</organism>
<protein>
    <submittedName>
        <fullName evidence="1">Uncharacterized protein</fullName>
    </submittedName>
</protein>
<sequence length="248" mass="26997">MSIRSSDSEVMGTTTIELKDIVDVELQRTHIAYYPEDLGRYSISPAMMVMLSTLMTGVFEENFSNIGDGPERNIAKFLYLAVQVFYGRPVRELVDFIAGPSAIVGKAAQKILDDNTTIDFQSLTLRICGDVPHFRGAELSSVPSKAPVAAHARTSIKVARRGLLSVDDTCVCKVSRKARGQRVGTCTSCAWIECSPSWLPSADVVFHIPKVITITIQLSEGSDITELGHGSKAGSAGSKQYFLTELTF</sequence>
<gene>
    <name evidence="1" type="ORF">BSAL_40080</name>
</gene>